<comment type="similarity">
    <text evidence="5">Belongs to the class I-like SAM-binding methyltransferase superfamily. C5-methyltransferase family.</text>
</comment>
<gene>
    <name evidence="7" type="ORF">SAMN05216226_102132</name>
</gene>
<dbReference type="Gene3D" id="3.40.50.150">
    <property type="entry name" value="Vaccinia Virus protein VP39"/>
    <property type="match status" value="1"/>
</dbReference>
<dbReference type="NCBIfam" id="TIGR00675">
    <property type="entry name" value="dcm"/>
    <property type="match status" value="1"/>
</dbReference>
<reference evidence="7 8" key="1">
    <citation type="submission" date="2016-10" db="EMBL/GenBank/DDBJ databases">
        <authorList>
            <person name="de Groot N.N."/>
        </authorList>
    </citation>
    <scope>NUCLEOTIDE SEQUENCE [LARGE SCALE GENOMIC DNA]</scope>
    <source>
        <strain evidence="7 8">IBRC-M10015</strain>
    </source>
</reference>
<dbReference type="InterPro" id="IPR001525">
    <property type="entry name" value="C5_MeTfrase"/>
</dbReference>
<evidence type="ECO:0000256" key="5">
    <source>
        <dbReference type="RuleBase" id="RU000416"/>
    </source>
</evidence>
<organism evidence="7 8">
    <name type="scientific">Halovenus aranensis</name>
    <dbReference type="NCBI Taxonomy" id="890420"/>
    <lineage>
        <taxon>Archaea</taxon>
        <taxon>Methanobacteriati</taxon>
        <taxon>Methanobacteriota</taxon>
        <taxon>Stenosarchaea group</taxon>
        <taxon>Halobacteria</taxon>
        <taxon>Halobacteriales</taxon>
        <taxon>Haloarculaceae</taxon>
        <taxon>Halovenus</taxon>
    </lineage>
</organism>
<dbReference type="InterPro" id="IPR050390">
    <property type="entry name" value="C5-Methyltransferase"/>
</dbReference>
<dbReference type="RefSeq" id="WP_176765213.1">
    <property type="nucleotide sequence ID" value="NZ_FNFC01000002.1"/>
</dbReference>
<dbReference type="OrthoDB" id="5033at2157"/>
<keyword evidence="2 7" id="KW-0489">Methyltransferase</keyword>
<dbReference type="EC" id="2.1.1.37" evidence="1"/>
<dbReference type="GO" id="GO:0003677">
    <property type="term" value="F:DNA binding"/>
    <property type="evidence" value="ECO:0007669"/>
    <property type="project" value="TreeGrafter"/>
</dbReference>
<dbReference type="PRINTS" id="PR00105">
    <property type="entry name" value="C5METTRFRASE"/>
</dbReference>
<dbReference type="GO" id="GO:0044027">
    <property type="term" value="P:negative regulation of gene expression via chromosomal CpG island methylation"/>
    <property type="evidence" value="ECO:0007669"/>
    <property type="project" value="TreeGrafter"/>
</dbReference>
<evidence type="ECO:0000313" key="8">
    <source>
        <dbReference type="Proteomes" id="UP000198856"/>
    </source>
</evidence>
<evidence type="ECO:0000256" key="3">
    <source>
        <dbReference type="ARBA" id="ARBA00022679"/>
    </source>
</evidence>
<dbReference type="PANTHER" id="PTHR10629:SF52">
    <property type="entry name" value="DNA (CYTOSINE-5)-METHYLTRANSFERASE 1"/>
    <property type="match status" value="1"/>
</dbReference>
<keyword evidence="8" id="KW-1185">Reference proteome</keyword>
<protein>
    <recommendedName>
        <fullName evidence="1">DNA (cytosine-5-)-methyltransferase</fullName>
        <ecNumber evidence="1">2.1.1.37</ecNumber>
    </recommendedName>
</protein>
<proteinExistence type="inferred from homology"/>
<dbReference type="InterPro" id="IPR029063">
    <property type="entry name" value="SAM-dependent_MTases_sf"/>
</dbReference>
<dbReference type="PANTHER" id="PTHR10629">
    <property type="entry name" value="CYTOSINE-SPECIFIC METHYLTRANSFERASE"/>
    <property type="match status" value="1"/>
</dbReference>
<dbReference type="AlphaFoldDB" id="A0A1G8ST17"/>
<dbReference type="PROSITE" id="PS51679">
    <property type="entry name" value="SAM_MT_C5"/>
    <property type="match status" value="1"/>
</dbReference>
<evidence type="ECO:0000313" key="7">
    <source>
        <dbReference type="EMBL" id="SDJ32379.1"/>
    </source>
</evidence>
<evidence type="ECO:0000256" key="2">
    <source>
        <dbReference type="ARBA" id="ARBA00022603"/>
    </source>
</evidence>
<name>A0A1G8ST17_9EURY</name>
<dbReference type="Proteomes" id="UP000198856">
    <property type="component" value="Unassembled WGS sequence"/>
</dbReference>
<dbReference type="SUPFAM" id="SSF53335">
    <property type="entry name" value="S-adenosyl-L-methionine-dependent methyltransferases"/>
    <property type="match status" value="1"/>
</dbReference>
<dbReference type="PROSITE" id="PS00095">
    <property type="entry name" value="C5_MTASE_2"/>
    <property type="match status" value="1"/>
</dbReference>
<evidence type="ECO:0000256" key="6">
    <source>
        <dbReference type="SAM" id="MobiDB-lite"/>
    </source>
</evidence>
<dbReference type="InterPro" id="IPR031303">
    <property type="entry name" value="C5_meth_CS"/>
</dbReference>
<dbReference type="EMBL" id="FNFC01000002">
    <property type="protein sequence ID" value="SDJ32379.1"/>
    <property type="molecule type" value="Genomic_DNA"/>
</dbReference>
<accession>A0A1G8ST17</accession>
<dbReference type="PROSITE" id="PS00094">
    <property type="entry name" value="C5_MTASE_1"/>
    <property type="match status" value="1"/>
</dbReference>
<dbReference type="STRING" id="890420.SAMN05216226_102132"/>
<evidence type="ECO:0000256" key="4">
    <source>
        <dbReference type="ARBA" id="ARBA00022691"/>
    </source>
</evidence>
<evidence type="ECO:0000256" key="1">
    <source>
        <dbReference type="ARBA" id="ARBA00011975"/>
    </source>
</evidence>
<dbReference type="GO" id="GO:0032259">
    <property type="term" value="P:methylation"/>
    <property type="evidence" value="ECO:0007669"/>
    <property type="project" value="UniProtKB-KW"/>
</dbReference>
<keyword evidence="3 7" id="KW-0808">Transferase</keyword>
<feature type="region of interest" description="Disordered" evidence="6">
    <location>
        <begin position="467"/>
        <end position="487"/>
    </location>
</feature>
<dbReference type="GO" id="GO:0003886">
    <property type="term" value="F:DNA (cytosine-5-)-methyltransferase activity"/>
    <property type="evidence" value="ECO:0007669"/>
    <property type="project" value="UniProtKB-EC"/>
</dbReference>
<dbReference type="Pfam" id="PF00145">
    <property type="entry name" value="DNA_methylase"/>
    <property type="match status" value="1"/>
</dbReference>
<keyword evidence="4" id="KW-0949">S-adenosyl-L-methionine</keyword>
<dbReference type="InterPro" id="IPR018117">
    <property type="entry name" value="C5_DNA_meth_AS"/>
</dbReference>
<sequence length="517" mass="57002">MNERPTAVSLFSGLGGLDIGAHLAGVETLVCVDNNHDAAETLRINSTAHTETPQFGVARFDWQVIEQDIRTLEPQYLCGEVEASASRTATSDPPVDLVIGGPPCQSFSRSNEGGRTGTDSDLGQLYERYETILGDFQPEGFVFENVVGILSSKGGEDIKTIKTALSAPRDAAGNQPEHSYNIVSMKLDAAEFGVPQSRERVFILGVREDIGTPPSKEDVLRTNHPEGWHAAGAALADFTVDAGVAPYQNAIRSKYAGFLPRIPEGANYQHFSDRRYEDGEYVERSEAELAEKEWDWRSRHWNYLLKLDPDRPAWTLQAQPGSTVGPFHWRSRPLAFVEQLRLMTIPCWYEVAGDSTAIQRQIGNAVPPYLGCAVVGALADALGIHREPRHLDTPERYTIAPAPEQHGINKRNTADSPWNEIAELIPQLRSHDSVELEATREAIPRLVDVLELLQFWVENVVIDRVETKAGSRPEPSQSRVYRADTPSPSRIVARISLSAPDSVGATSRRIAGQVTPD</sequence>
<dbReference type="Gene3D" id="3.90.120.10">
    <property type="entry name" value="DNA Methylase, subunit A, domain 2"/>
    <property type="match status" value="1"/>
</dbReference>